<evidence type="ECO:0000256" key="2">
    <source>
        <dbReference type="ARBA" id="ARBA00022741"/>
    </source>
</evidence>
<feature type="compositionally biased region" description="Basic and acidic residues" evidence="7">
    <location>
        <begin position="699"/>
        <end position="710"/>
    </location>
</feature>
<dbReference type="Gene3D" id="1.10.287.1490">
    <property type="match status" value="1"/>
</dbReference>
<dbReference type="InterPro" id="IPR010935">
    <property type="entry name" value="SMC_hinge"/>
</dbReference>
<dbReference type="Pfam" id="PF02463">
    <property type="entry name" value="SMC_N"/>
    <property type="match status" value="1"/>
</dbReference>
<dbReference type="Gene3D" id="3.40.50.300">
    <property type="entry name" value="P-loop containing nucleotide triphosphate hydrolases"/>
    <property type="match status" value="2"/>
</dbReference>
<dbReference type="SUPFAM" id="SSF52540">
    <property type="entry name" value="P-loop containing nucleoside triphosphate hydrolases"/>
    <property type="match status" value="1"/>
</dbReference>
<comment type="subunit">
    <text evidence="6">Homodimer.</text>
</comment>
<evidence type="ECO:0000256" key="3">
    <source>
        <dbReference type="ARBA" id="ARBA00022840"/>
    </source>
</evidence>
<dbReference type="CDD" id="cd03278">
    <property type="entry name" value="ABC_SMC_barmotin"/>
    <property type="match status" value="2"/>
</dbReference>
<dbReference type="HAMAP" id="MF_01894">
    <property type="entry name" value="Smc_prok"/>
    <property type="match status" value="1"/>
</dbReference>
<feature type="binding site" evidence="6">
    <location>
        <begin position="32"/>
        <end position="39"/>
    </location>
    <ligand>
        <name>ATP</name>
        <dbReference type="ChEBI" id="CHEBI:30616"/>
    </ligand>
</feature>
<protein>
    <recommendedName>
        <fullName evidence="6">Chromosome partition protein Smc</fullName>
    </recommendedName>
</protein>
<dbReference type="InterPro" id="IPR024704">
    <property type="entry name" value="SMC"/>
</dbReference>
<dbReference type="EMBL" id="WMBF01000097">
    <property type="protein sequence ID" value="MBW5422304.1"/>
    <property type="molecule type" value="Genomic_DNA"/>
</dbReference>
<evidence type="ECO:0000313" key="9">
    <source>
        <dbReference type="EMBL" id="MBW5422304.1"/>
    </source>
</evidence>
<feature type="domain" description="SMC hinge" evidence="8">
    <location>
        <begin position="512"/>
        <end position="622"/>
    </location>
</feature>
<evidence type="ECO:0000256" key="4">
    <source>
        <dbReference type="ARBA" id="ARBA00023054"/>
    </source>
</evidence>
<feature type="region of interest" description="Disordered" evidence="7">
    <location>
        <begin position="699"/>
        <end position="734"/>
    </location>
</feature>
<dbReference type="Gene3D" id="1.20.1060.20">
    <property type="match status" value="1"/>
</dbReference>
<comment type="function">
    <text evidence="6">Required for chromosome condensation and partitioning.</text>
</comment>
<dbReference type="PIRSF" id="PIRSF005719">
    <property type="entry name" value="SMC"/>
    <property type="match status" value="1"/>
</dbReference>
<keyword evidence="10" id="KW-1185">Reference proteome</keyword>
<feature type="compositionally biased region" description="Low complexity" evidence="7">
    <location>
        <begin position="723"/>
        <end position="734"/>
    </location>
</feature>
<dbReference type="InterPro" id="IPR036277">
    <property type="entry name" value="SMC_hinge_sf"/>
</dbReference>
<name>A0ABS6YMM5_9ACTN</name>
<feature type="coiled-coil region" evidence="6">
    <location>
        <begin position="248"/>
        <end position="275"/>
    </location>
</feature>
<keyword evidence="2 6" id="KW-0547">Nucleotide-binding</keyword>
<comment type="subcellular location">
    <subcellularLocation>
        <location evidence="6">Cytoplasm</location>
    </subcellularLocation>
</comment>
<comment type="domain">
    <text evidence="6">Contains large globular domains required for ATP hydrolysis at each terminus and a third globular domain forming a flexible hinge near the middle of the molecule. These domains are separated by coiled-coil structures.</text>
</comment>
<feature type="coiled-coil region" evidence="6">
    <location>
        <begin position="974"/>
        <end position="1036"/>
    </location>
</feature>
<dbReference type="PANTHER" id="PTHR43977">
    <property type="entry name" value="STRUCTURAL MAINTENANCE OF CHROMOSOMES PROTEIN 3"/>
    <property type="match status" value="1"/>
</dbReference>
<keyword evidence="3 6" id="KW-0067">ATP-binding</keyword>
<dbReference type="NCBIfam" id="TIGR02168">
    <property type="entry name" value="SMC_prok_B"/>
    <property type="match status" value="1"/>
</dbReference>
<feature type="compositionally biased region" description="Basic and acidic residues" evidence="7">
    <location>
        <begin position="319"/>
        <end position="331"/>
    </location>
</feature>
<feature type="region of interest" description="Disordered" evidence="7">
    <location>
        <begin position="937"/>
        <end position="971"/>
    </location>
</feature>
<evidence type="ECO:0000256" key="5">
    <source>
        <dbReference type="ARBA" id="ARBA00023125"/>
    </source>
</evidence>
<evidence type="ECO:0000256" key="1">
    <source>
        <dbReference type="ARBA" id="ARBA00022490"/>
    </source>
</evidence>
<dbReference type="Gene3D" id="3.30.70.1620">
    <property type="match status" value="1"/>
</dbReference>
<evidence type="ECO:0000256" key="7">
    <source>
        <dbReference type="SAM" id="MobiDB-lite"/>
    </source>
</evidence>
<dbReference type="RefSeq" id="WP_219688727.1">
    <property type="nucleotide sequence ID" value="NZ_WMBF01000097.1"/>
</dbReference>
<dbReference type="Pfam" id="PF06470">
    <property type="entry name" value="SMC_hinge"/>
    <property type="match status" value="1"/>
</dbReference>
<comment type="similarity">
    <text evidence="6">Belongs to the SMC family.</text>
</comment>
<accession>A0ABS6YMM5</accession>
<dbReference type="SUPFAM" id="SSF75553">
    <property type="entry name" value="Smc hinge domain"/>
    <property type="match status" value="1"/>
</dbReference>
<comment type="caution">
    <text evidence="9">The sequence shown here is derived from an EMBL/GenBank/DDBJ whole genome shotgun (WGS) entry which is preliminary data.</text>
</comment>
<dbReference type="InterPro" id="IPR027417">
    <property type="entry name" value="P-loop_NTPase"/>
</dbReference>
<evidence type="ECO:0000259" key="8">
    <source>
        <dbReference type="SMART" id="SM00968"/>
    </source>
</evidence>
<feature type="coiled-coil region" evidence="6">
    <location>
        <begin position="814"/>
        <end position="930"/>
    </location>
</feature>
<gene>
    <name evidence="6 9" type="primary">smc</name>
    <name evidence="9" type="ORF">GKQ77_12145</name>
</gene>
<reference evidence="9 10" key="1">
    <citation type="submission" date="2019-11" db="EMBL/GenBank/DDBJ databases">
        <authorList>
            <person name="Ay H."/>
        </authorList>
    </citation>
    <scope>NUCLEOTIDE SEQUENCE [LARGE SCALE GENOMIC DNA]</scope>
    <source>
        <strain evidence="9 10">BG9H</strain>
    </source>
</reference>
<evidence type="ECO:0000256" key="6">
    <source>
        <dbReference type="HAMAP-Rule" id="MF_01894"/>
    </source>
</evidence>
<keyword evidence="5 6" id="KW-0238">DNA-binding</keyword>
<dbReference type="SMART" id="SM00968">
    <property type="entry name" value="SMC_hinge"/>
    <property type="match status" value="1"/>
</dbReference>
<sequence length="1187" mass="128823">MHLKALTLRGFKSFASATTLKFEPGITCVVGPNGSGKSNVVDALSWVMGEQGAKSLRGGKMEDVIFAGTTGRPPLGRAEVSLTIDNSDGALPIEYAEVTITRIMFRNGGSEYQINGDTCRLLDIQELLSDSGIGREMHVIVGQGQLDGVLHADPMGRRAFIEEAAGVLKHRKRKEKALRKLDAMQANLARVQDLTDELRRQLKPLGRQAAVARRAAVIQADLRDARLRLLAHDLVRLREALNAEIADEAALKERKESAEAALKAAQQREAQLEEEVRRLSPRLQRAQQTWYELSQLAERVRGTVSLADARVKSATAAPPEERRGRDPEDMEREAARIREQEAELTAALEAAEHALDDTVAHRAELERQLAVEERRLKDVARAIADRREGLARLGGQVNAARSRAASARAEIERLALARDEAAERAVTAQEEYEQLKAEVDGLDADDAELGERHDAAKRDLADAEAALTTAREEAAAAERERAAVAARHDALALGLRRKDGTGALLGAKDQLTGLLGPAAELLTVAPGYEVQVAAALGAAADAIAVSGPRTAAEAIRLLRKQDAGRAALLLSGAPDDVQPKRTEGPPCVADLVRGPEELMPAVRRLLRGIVAVGTLEDAEDLVYVHPELTAVTAEGDLLGAHFAQGGSAGAPSLLEVQASVDEAAAELAELAVRCEELAREQARAGERRKECAALVEELGERRRAADREKSSVAQQLGRLAGQARGASGEAERSAAAAAKAQDALDRAVEEAEELAERLAVAEEAAPAGGGEEEPDTSVRDRLAADGANARQTEMEARLQARTHEERVKALAGRADSLDRAARAEREARARAERRKARLRHEAAVAEAVASGGRQLLAHVEVSLVRADDERAAAERAKEVRERELAAARTQGRDLKAELDKLTDSVHRGEVLGAEKRLRIEQLEAKALEELGVEPAGLVADYGPDQPVPPSPAAEGEELPDDPEHPRNRPVPFVRAEQEKRLKSAERAYQQLGKVNPLALEEFAALEERHKFLSEQLEDLKKTRTDLLQVVKEVDERVEQVFTEAYRDTAREFEGVFSRLFPGGEGRLILTDPDNMLATGVDVEARPPGKKVKRLSLLSGGERSLTAVALLVSIFKARPSPFYVMDEVEAALDDTNLQRLIRIMQELQEASQLIVITHQKRTMEVADALYGVSMQGDGVSKVISQRLR</sequence>
<dbReference type="Proteomes" id="UP001197114">
    <property type="component" value="Unassembled WGS sequence"/>
</dbReference>
<keyword evidence="4 6" id="KW-0175">Coiled coil</keyword>
<feature type="region of interest" description="Disordered" evidence="7">
    <location>
        <begin position="310"/>
        <end position="331"/>
    </location>
</feature>
<dbReference type="InterPro" id="IPR011890">
    <property type="entry name" value="SMC_prok"/>
</dbReference>
<dbReference type="InterPro" id="IPR003395">
    <property type="entry name" value="RecF/RecN/SMC_N"/>
</dbReference>
<organism evidence="9 10">
    <name type="scientific">Streptomyces anatolicus</name>
    <dbReference type="NCBI Taxonomy" id="2675858"/>
    <lineage>
        <taxon>Bacteria</taxon>
        <taxon>Bacillati</taxon>
        <taxon>Actinomycetota</taxon>
        <taxon>Actinomycetes</taxon>
        <taxon>Kitasatosporales</taxon>
        <taxon>Streptomycetaceae</taxon>
        <taxon>Streptomyces</taxon>
    </lineage>
</organism>
<feature type="coiled-coil region" evidence="6">
    <location>
        <begin position="167"/>
        <end position="201"/>
    </location>
</feature>
<evidence type="ECO:0000313" key="10">
    <source>
        <dbReference type="Proteomes" id="UP001197114"/>
    </source>
</evidence>
<proteinExistence type="inferred from homology"/>
<keyword evidence="1 6" id="KW-0963">Cytoplasm</keyword>